<dbReference type="InterPro" id="IPR008928">
    <property type="entry name" value="6-hairpin_glycosidase_sf"/>
</dbReference>
<dbReference type="Pfam" id="PF07971">
    <property type="entry name" value="Glyco_hydro_92"/>
    <property type="match status" value="1"/>
</dbReference>
<dbReference type="InterPro" id="IPR014718">
    <property type="entry name" value="GH-type_carb-bd"/>
</dbReference>
<comment type="caution">
    <text evidence="6">The sequence shown here is derived from an EMBL/GenBank/DDBJ whole genome shotgun (WGS) entry which is preliminary data.</text>
</comment>
<feature type="domain" description="Glycosyl hydrolase family 92 N-terminal" evidence="5">
    <location>
        <begin position="31"/>
        <end position="265"/>
    </location>
</feature>
<name>A0ABS7Z631_9SPHI</name>
<evidence type="ECO:0000313" key="7">
    <source>
        <dbReference type="Proteomes" id="UP001165302"/>
    </source>
</evidence>
<dbReference type="SUPFAM" id="SSF48208">
    <property type="entry name" value="Six-hairpin glycosidases"/>
    <property type="match status" value="1"/>
</dbReference>
<dbReference type="Gene3D" id="1.20.1050.60">
    <property type="entry name" value="alpha-1,2-mannosidase"/>
    <property type="match status" value="1"/>
</dbReference>
<gene>
    <name evidence="6" type="ORF">IPZ78_04350</name>
</gene>
<evidence type="ECO:0000256" key="1">
    <source>
        <dbReference type="ARBA" id="ARBA00001913"/>
    </source>
</evidence>
<dbReference type="InterPro" id="IPR005887">
    <property type="entry name" value="GH92_a_mannosidase_put"/>
</dbReference>
<evidence type="ECO:0000259" key="4">
    <source>
        <dbReference type="Pfam" id="PF07971"/>
    </source>
</evidence>
<dbReference type="EMBL" id="JADEYP010000005">
    <property type="protein sequence ID" value="MCA5004389.1"/>
    <property type="molecule type" value="Genomic_DNA"/>
</dbReference>
<dbReference type="InterPro" id="IPR041371">
    <property type="entry name" value="GH92_N"/>
</dbReference>
<dbReference type="Proteomes" id="UP001165302">
    <property type="component" value="Unassembled WGS sequence"/>
</dbReference>
<dbReference type="InterPro" id="IPR050883">
    <property type="entry name" value="PNGase"/>
</dbReference>
<dbReference type="GO" id="GO:0016798">
    <property type="term" value="F:hydrolase activity, acting on glycosyl bonds"/>
    <property type="evidence" value="ECO:0007669"/>
    <property type="project" value="UniProtKB-KW"/>
</dbReference>
<evidence type="ECO:0000259" key="5">
    <source>
        <dbReference type="Pfam" id="PF17678"/>
    </source>
</evidence>
<dbReference type="RefSeq" id="WP_225551715.1">
    <property type="nucleotide sequence ID" value="NZ_JADEYP010000005.1"/>
</dbReference>
<protein>
    <submittedName>
        <fullName evidence="6">GH92 family glycosyl hydrolase</fullName>
        <ecNumber evidence="6">3.2.1.-</ecNumber>
    </submittedName>
</protein>
<keyword evidence="3" id="KW-0106">Calcium</keyword>
<dbReference type="PANTHER" id="PTHR12143">
    <property type="entry name" value="PEPTIDE N-GLYCANASE PNGASE -RELATED"/>
    <property type="match status" value="1"/>
</dbReference>
<organism evidence="6 7">
    <name type="scientific">Sphingobacterium bovistauri</name>
    <dbReference type="NCBI Taxonomy" id="2781959"/>
    <lineage>
        <taxon>Bacteria</taxon>
        <taxon>Pseudomonadati</taxon>
        <taxon>Bacteroidota</taxon>
        <taxon>Sphingobacteriia</taxon>
        <taxon>Sphingobacteriales</taxon>
        <taxon>Sphingobacteriaceae</taxon>
        <taxon>Sphingobacterium</taxon>
    </lineage>
</organism>
<proteinExistence type="predicted"/>
<dbReference type="Pfam" id="PF17678">
    <property type="entry name" value="Glyco_hydro_92N"/>
    <property type="match status" value="1"/>
</dbReference>
<dbReference type="Gene3D" id="3.30.2080.10">
    <property type="entry name" value="GH92 mannosidase domain"/>
    <property type="match status" value="1"/>
</dbReference>
<keyword evidence="7" id="KW-1185">Reference proteome</keyword>
<evidence type="ECO:0000256" key="2">
    <source>
        <dbReference type="ARBA" id="ARBA00011245"/>
    </source>
</evidence>
<evidence type="ECO:0000313" key="6">
    <source>
        <dbReference type="EMBL" id="MCA5004389.1"/>
    </source>
</evidence>
<evidence type="ECO:0000256" key="3">
    <source>
        <dbReference type="ARBA" id="ARBA00022837"/>
    </source>
</evidence>
<comment type="subunit">
    <text evidence="2">Monomer.</text>
</comment>
<keyword evidence="6" id="KW-0326">Glycosidase</keyword>
<dbReference type="PANTHER" id="PTHR12143:SF39">
    <property type="entry name" value="SECRETED PROTEIN"/>
    <property type="match status" value="1"/>
</dbReference>
<dbReference type="NCBIfam" id="TIGR01180">
    <property type="entry name" value="aman2_put"/>
    <property type="match status" value="1"/>
</dbReference>
<feature type="domain" description="Glycosyl hydrolase family 92" evidence="4">
    <location>
        <begin position="272"/>
        <end position="731"/>
    </location>
</feature>
<reference evidence="6" key="1">
    <citation type="submission" date="2020-10" db="EMBL/GenBank/DDBJ databases">
        <authorList>
            <person name="Lu T."/>
            <person name="Wang Q."/>
            <person name="Han X."/>
        </authorList>
    </citation>
    <scope>NUCLEOTIDE SEQUENCE</scope>
    <source>
        <strain evidence="6">WQ 366</strain>
    </source>
</reference>
<comment type="cofactor">
    <cofactor evidence="1">
        <name>Ca(2+)</name>
        <dbReference type="ChEBI" id="CHEBI:29108"/>
    </cofactor>
</comment>
<sequence>MYNLPIIILLTIVFNSCTHHRMSTEKTILDYVDPLIGSGGHGHVFVGASVPNGMIQLGPNNLSKGWDWCSGYNDADSTIVGFAHTHLSGTGIADLGDILFMPIVGDEQYTPKDSSIYFSRFSKKDEKVNPGYYKVKLDTSDIEVELTASTRVGYHRYHYPDAVENKQVLIDLHEGVKSLEARKGALESYVEVLNDSTIVGYRYSDEWAKNHKVFFYSVFSSKIKSFKNYDSNKFIDSNILRGEDIKTVLLFGDEVDVLNVKTAISYVSIDGAKLNYEVEALGRDFEEILKESERLWFDKLSAIQVESKDEETLKKFYTSMYHAAISPSIFSDVNGQYRGADDQIHEEENYNTYSIFSFWDTYRAFHPLMTLIDTTVADYSNSIMNISNQQGRMPVWHLVGSETDCMTGVHSIPVLVDAVLKGLYDHPHDVLKEVSQFSDYNYAGLPFINKYNYIPADKEVWSVAKGLEYAVDDYAIAQLALKLNNQVLYEKHLARSIFYQNYFDNKSGFMRGKLANGDFRTPFDPSHSLHLEDDYVEGNAWQYTWLVPHDVEGLIDLFGGKSNFVNKLDSLFTVDSKLNEGASVDITGMIGQYAHGNEPSHHITYLYAFAGQPWKTADLIRKIDKEFYKTTADGLIGNEDCGQMSAWYIFTSIGFYPVNPNNGVFVFGSPLVDKASIRLNNGKTFKIEVVNNSKENKYIQSIELNNEKQNKFFITYNQIMKGGKLVINMGDTPNYDVESKRENYATSPQTLF</sequence>
<dbReference type="InterPro" id="IPR012939">
    <property type="entry name" value="Glyco_hydro_92"/>
</dbReference>
<dbReference type="Gene3D" id="2.70.98.10">
    <property type="match status" value="1"/>
</dbReference>
<dbReference type="Gene3D" id="1.20.1610.10">
    <property type="entry name" value="alpha-1,2-mannosidases domains"/>
    <property type="match status" value="1"/>
</dbReference>
<dbReference type="EC" id="3.2.1.-" evidence="6"/>
<accession>A0ABS7Z631</accession>
<keyword evidence="6" id="KW-0378">Hydrolase</keyword>